<dbReference type="Gene3D" id="2.40.160.20">
    <property type="match status" value="1"/>
</dbReference>
<feature type="compositionally biased region" description="Basic and acidic residues" evidence="11">
    <location>
        <begin position="357"/>
        <end position="380"/>
    </location>
</feature>
<dbReference type="InterPro" id="IPR050330">
    <property type="entry name" value="Bact_OuterMem_StrucFunc"/>
</dbReference>
<feature type="domain" description="OmpA-like" evidence="13">
    <location>
        <begin position="252"/>
        <end position="380"/>
    </location>
</feature>
<keyword evidence="15" id="KW-1185">Reference proteome</keyword>
<gene>
    <name evidence="14" type="ORF">DFR29_10182</name>
</gene>
<evidence type="ECO:0000313" key="14">
    <source>
        <dbReference type="EMBL" id="TDR48462.1"/>
    </source>
</evidence>
<evidence type="ECO:0000313" key="15">
    <source>
        <dbReference type="Proteomes" id="UP000295293"/>
    </source>
</evidence>
<dbReference type="InterPro" id="IPR027385">
    <property type="entry name" value="Beta-barrel_OMP"/>
</dbReference>
<dbReference type="Proteomes" id="UP000295293">
    <property type="component" value="Unassembled WGS sequence"/>
</dbReference>
<keyword evidence="4" id="KW-0812">Transmembrane</keyword>
<dbReference type="Pfam" id="PF13505">
    <property type="entry name" value="OMP_b-brl"/>
    <property type="match status" value="1"/>
</dbReference>
<dbReference type="PRINTS" id="PR01021">
    <property type="entry name" value="OMPADOMAIN"/>
</dbReference>
<dbReference type="Gene3D" id="3.30.1330.60">
    <property type="entry name" value="OmpA-like domain"/>
    <property type="match status" value="1"/>
</dbReference>
<evidence type="ECO:0000256" key="1">
    <source>
        <dbReference type="ARBA" id="ARBA00004571"/>
    </source>
</evidence>
<evidence type="ECO:0000256" key="12">
    <source>
        <dbReference type="SAM" id="SignalP"/>
    </source>
</evidence>
<evidence type="ECO:0000256" key="4">
    <source>
        <dbReference type="ARBA" id="ARBA00022692"/>
    </source>
</evidence>
<dbReference type="GO" id="GO:0006811">
    <property type="term" value="P:monoatomic ion transport"/>
    <property type="evidence" value="ECO:0007669"/>
    <property type="project" value="UniProtKB-KW"/>
</dbReference>
<dbReference type="SUPFAM" id="SSF56925">
    <property type="entry name" value="OMPA-like"/>
    <property type="match status" value="1"/>
</dbReference>
<dbReference type="GO" id="GO:0009279">
    <property type="term" value="C:cell outer membrane"/>
    <property type="evidence" value="ECO:0007669"/>
    <property type="project" value="UniProtKB-SubCell"/>
</dbReference>
<dbReference type="InterPro" id="IPR028974">
    <property type="entry name" value="TSP_type-3_rpt"/>
</dbReference>
<keyword evidence="3" id="KW-1134">Transmembrane beta strand</keyword>
<evidence type="ECO:0000256" key="5">
    <source>
        <dbReference type="ARBA" id="ARBA00022729"/>
    </source>
</evidence>
<dbReference type="GO" id="GO:0015288">
    <property type="term" value="F:porin activity"/>
    <property type="evidence" value="ECO:0007669"/>
    <property type="project" value="UniProtKB-KW"/>
</dbReference>
<keyword evidence="6" id="KW-0406">Ion transport</keyword>
<dbReference type="InterPro" id="IPR006665">
    <property type="entry name" value="OmpA-like"/>
</dbReference>
<dbReference type="SUPFAM" id="SSF103088">
    <property type="entry name" value="OmpA-like"/>
    <property type="match status" value="1"/>
</dbReference>
<evidence type="ECO:0000256" key="10">
    <source>
        <dbReference type="PROSITE-ProRule" id="PRU00473"/>
    </source>
</evidence>
<accession>A0A4R6Z9I7</accession>
<dbReference type="GO" id="GO:0005509">
    <property type="term" value="F:calcium ion binding"/>
    <property type="evidence" value="ECO:0007669"/>
    <property type="project" value="InterPro"/>
</dbReference>
<dbReference type="InterPro" id="IPR011250">
    <property type="entry name" value="OMP/PagP_B-barrel"/>
</dbReference>
<evidence type="ECO:0000256" key="9">
    <source>
        <dbReference type="ARBA" id="ARBA00023237"/>
    </source>
</evidence>
<comment type="subcellular location">
    <subcellularLocation>
        <location evidence="1">Cell outer membrane</location>
        <topology evidence="1">Multi-pass membrane protein</topology>
    </subcellularLocation>
</comment>
<evidence type="ECO:0000256" key="3">
    <source>
        <dbReference type="ARBA" id="ARBA00022452"/>
    </source>
</evidence>
<dbReference type="SUPFAM" id="SSF103647">
    <property type="entry name" value="TSP type-3 repeat"/>
    <property type="match status" value="1"/>
</dbReference>
<organism evidence="14 15">
    <name type="scientific">Tahibacter aquaticus</name>
    <dbReference type="NCBI Taxonomy" id="520092"/>
    <lineage>
        <taxon>Bacteria</taxon>
        <taxon>Pseudomonadati</taxon>
        <taxon>Pseudomonadota</taxon>
        <taxon>Gammaproteobacteria</taxon>
        <taxon>Lysobacterales</taxon>
        <taxon>Rhodanobacteraceae</taxon>
        <taxon>Tahibacter</taxon>
    </lineage>
</organism>
<keyword evidence="8 10" id="KW-0472">Membrane</keyword>
<feature type="region of interest" description="Disordered" evidence="11">
    <location>
        <begin position="204"/>
        <end position="229"/>
    </location>
</feature>
<sequence length="380" mass="41225">MKRNGLFALIALALSGIGAAQAQDYSNWYIAPRVGAVIPDSDRETDTSLFTGLGFGFWTSPNFAVDFEVTHNNAEFEKDSVRNNHEFENVGVGVAGRYFFGDAGSSWRPYVMGGVGFLRHAAISGNQLGDTKVNGWDPMLTVGGGVQHSFSDRLAFRAELAGRYDRDNNSRVHYTTDDSTGFFDAIASVALLVNFGGGDVAPTEVTRTTTPPSKPAETSCRDLDDDKDGVNNCDDRCPNTAAGTTVGPDGCPLANVNIDLRGVNFKFDRPKKGEKNIGPTLQEPTTESIAILDQAVDTLQRNPSLRVEVVGHTDAVGTDEYNQGLSERRARIVYDYLTSHGIDASRLSGPTGYGESRPIDSNETKEGRARNRRTELGEQR</sequence>
<evidence type="ECO:0000256" key="6">
    <source>
        <dbReference type="ARBA" id="ARBA00023065"/>
    </source>
</evidence>
<dbReference type="PANTHER" id="PTHR30329:SF21">
    <property type="entry name" value="LIPOPROTEIN YIAD-RELATED"/>
    <property type="match status" value="1"/>
</dbReference>
<feature type="region of interest" description="Disordered" evidence="11">
    <location>
        <begin position="344"/>
        <end position="380"/>
    </location>
</feature>
<feature type="signal peptide" evidence="12">
    <location>
        <begin position="1"/>
        <end position="22"/>
    </location>
</feature>
<dbReference type="EMBL" id="SNZH01000001">
    <property type="protein sequence ID" value="TDR48462.1"/>
    <property type="molecule type" value="Genomic_DNA"/>
</dbReference>
<keyword evidence="5 12" id="KW-0732">Signal</keyword>
<evidence type="ECO:0000256" key="11">
    <source>
        <dbReference type="SAM" id="MobiDB-lite"/>
    </source>
</evidence>
<evidence type="ECO:0000256" key="8">
    <source>
        <dbReference type="ARBA" id="ARBA00023136"/>
    </source>
</evidence>
<dbReference type="PROSITE" id="PS51123">
    <property type="entry name" value="OMPA_2"/>
    <property type="match status" value="1"/>
</dbReference>
<evidence type="ECO:0000256" key="7">
    <source>
        <dbReference type="ARBA" id="ARBA00023114"/>
    </source>
</evidence>
<comment type="caution">
    <text evidence="14">The sequence shown here is derived from an EMBL/GenBank/DDBJ whole genome shotgun (WGS) entry which is preliminary data.</text>
</comment>
<evidence type="ECO:0000259" key="13">
    <source>
        <dbReference type="PROSITE" id="PS51123"/>
    </source>
</evidence>
<dbReference type="RefSeq" id="WP_133816588.1">
    <property type="nucleotide sequence ID" value="NZ_SNZH01000001.1"/>
</dbReference>
<dbReference type="OrthoDB" id="1149075at2"/>
<dbReference type="CDD" id="cd07185">
    <property type="entry name" value="OmpA_C-like"/>
    <property type="match status" value="1"/>
</dbReference>
<reference evidence="14 15" key="1">
    <citation type="submission" date="2019-03" db="EMBL/GenBank/DDBJ databases">
        <title>Genomic Encyclopedia of Type Strains, Phase IV (KMG-IV): sequencing the most valuable type-strain genomes for metagenomic binning, comparative biology and taxonomic classification.</title>
        <authorList>
            <person name="Goeker M."/>
        </authorList>
    </citation>
    <scope>NUCLEOTIDE SEQUENCE [LARGE SCALE GENOMIC DNA]</scope>
    <source>
        <strain evidence="14 15">DSM 21667</strain>
    </source>
</reference>
<feature type="chain" id="PRO_5020334179" evidence="12">
    <location>
        <begin position="23"/>
        <end position="380"/>
    </location>
</feature>
<dbReference type="InterPro" id="IPR006664">
    <property type="entry name" value="OMP_bac"/>
</dbReference>
<dbReference type="Pfam" id="PF00691">
    <property type="entry name" value="OmpA"/>
    <property type="match status" value="1"/>
</dbReference>
<dbReference type="GO" id="GO:0046930">
    <property type="term" value="C:pore complex"/>
    <property type="evidence" value="ECO:0007669"/>
    <property type="project" value="UniProtKB-KW"/>
</dbReference>
<dbReference type="PANTHER" id="PTHR30329">
    <property type="entry name" value="STATOR ELEMENT OF FLAGELLAR MOTOR COMPLEX"/>
    <property type="match status" value="1"/>
</dbReference>
<protein>
    <submittedName>
        <fullName evidence="14">OOP family OmpA-OmpF porin</fullName>
    </submittedName>
</protein>
<dbReference type="InterPro" id="IPR036737">
    <property type="entry name" value="OmpA-like_sf"/>
</dbReference>
<keyword evidence="7" id="KW-0626">Porin</keyword>
<name>A0A4R6Z9I7_9GAMM</name>
<keyword evidence="9" id="KW-0998">Cell outer membrane</keyword>
<evidence type="ECO:0000256" key="2">
    <source>
        <dbReference type="ARBA" id="ARBA00022448"/>
    </source>
</evidence>
<proteinExistence type="predicted"/>
<dbReference type="AlphaFoldDB" id="A0A4R6Z9I7"/>
<keyword evidence="2" id="KW-0813">Transport</keyword>